<dbReference type="Proteomes" id="UP000234681">
    <property type="component" value="Chromosome 3"/>
</dbReference>
<accession>A6HNW1</accession>
<dbReference type="EMBL" id="CH473949">
    <property type="protein sequence ID" value="EDL79712.1"/>
    <property type="molecule type" value="Genomic_DNA"/>
</dbReference>
<protein>
    <submittedName>
        <fullName evidence="1">RCG27007, isoform CRA_b</fullName>
    </submittedName>
</protein>
<evidence type="ECO:0000313" key="1">
    <source>
        <dbReference type="EMBL" id="EDL79712.1"/>
    </source>
</evidence>
<evidence type="ECO:0000313" key="2">
    <source>
        <dbReference type="Proteomes" id="UP000234681"/>
    </source>
</evidence>
<gene>
    <name evidence="1" type="ORF">rCG_27007</name>
</gene>
<proteinExistence type="predicted"/>
<sequence>MASAQLNPSNPWLSGNVPRTPRKIRLDCGTVLSTDKKTAFSEGSRILFLMIHMN</sequence>
<organism evidence="1 2">
    <name type="scientific">Rattus norvegicus</name>
    <name type="common">Rat</name>
    <dbReference type="NCBI Taxonomy" id="10116"/>
    <lineage>
        <taxon>Eukaryota</taxon>
        <taxon>Metazoa</taxon>
        <taxon>Chordata</taxon>
        <taxon>Craniata</taxon>
        <taxon>Vertebrata</taxon>
        <taxon>Euteleostomi</taxon>
        <taxon>Mammalia</taxon>
        <taxon>Eutheria</taxon>
        <taxon>Euarchontoglires</taxon>
        <taxon>Glires</taxon>
        <taxon>Rodentia</taxon>
        <taxon>Myomorpha</taxon>
        <taxon>Muroidea</taxon>
        <taxon>Muridae</taxon>
        <taxon>Murinae</taxon>
        <taxon>Rattus</taxon>
    </lineage>
</organism>
<reference evidence="2" key="1">
    <citation type="submission" date="2005-09" db="EMBL/GenBank/DDBJ databases">
        <authorList>
            <person name="Mural R.J."/>
            <person name="Li P.W."/>
            <person name="Adams M.D."/>
            <person name="Amanatides P.G."/>
            <person name="Baden-Tillson H."/>
            <person name="Barnstead M."/>
            <person name="Chin S.H."/>
            <person name="Dew I."/>
            <person name="Evans C.A."/>
            <person name="Ferriera S."/>
            <person name="Flanigan M."/>
            <person name="Fosler C."/>
            <person name="Glodek A."/>
            <person name="Gu Z."/>
            <person name="Holt R.A."/>
            <person name="Jennings D."/>
            <person name="Kraft C.L."/>
            <person name="Lu F."/>
            <person name="Nguyen T."/>
            <person name="Nusskern D.R."/>
            <person name="Pfannkoch C.M."/>
            <person name="Sitter C."/>
            <person name="Sutton G.G."/>
            <person name="Venter J.C."/>
            <person name="Wang Z."/>
            <person name="Woodage T."/>
            <person name="Zheng X.H."/>
            <person name="Zhong F."/>
        </authorList>
    </citation>
    <scope>NUCLEOTIDE SEQUENCE [LARGE SCALE GENOMIC DNA]</scope>
    <source>
        <strain>BN</strain>
        <strain evidence="2">Sprague-Dawley</strain>
    </source>
</reference>
<name>A6HNW1_RAT</name>
<dbReference type="AlphaFoldDB" id="A6HNW1"/>